<dbReference type="OrthoDB" id="825269at2"/>
<dbReference type="Gene3D" id="3.40.630.30">
    <property type="match status" value="1"/>
</dbReference>
<name>A0A3M9N4P4_9BACT</name>
<dbReference type="GO" id="GO:0016740">
    <property type="term" value="F:transferase activity"/>
    <property type="evidence" value="ECO:0007669"/>
    <property type="project" value="UniProtKB-KW"/>
</dbReference>
<dbReference type="AlphaFoldDB" id="A0A3M9N4P4"/>
<accession>A0A3M9N4P4</accession>
<dbReference type="SUPFAM" id="SSF55729">
    <property type="entry name" value="Acyl-CoA N-acyltransferases (Nat)"/>
    <property type="match status" value="1"/>
</dbReference>
<dbReference type="EMBL" id="RJJR01000024">
    <property type="protein sequence ID" value="RNI32791.1"/>
    <property type="molecule type" value="Genomic_DNA"/>
</dbReference>
<evidence type="ECO:0000313" key="2">
    <source>
        <dbReference type="Proteomes" id="UP000267223"/>
    </source>
</evidence>
<protein>
    <submittedName>
        <fullName evidence="1">N-acetyltransferase</fullName>
    </submittedName>
</protein>
<organism evidence="1 2">
    <name type="scientific">Hanamia caeni</name>
    <dbReference type="NCBI Taxonomy" id="2294116"/>
    <lineage>
        <taxon>Bacteria</taxon>
        <taxon>Pseudomonadati</taxon>
        <taxon>Bacteroidota</taxon>
        <taxon>Chitinophagia</taxon>
        <taxon>Chitinophagales</taxon>
        <taxon>Chitinophagaceae</taxon>
        <taxon>Hanamia</taxon>
    </lineage>
</organism>
<proteinExistence type="predicted"/>
<dbReference type="Proteomes" id="UP000267223">
    <property type="component" value="Unassembled WGS sequence"/>
</dbReference>
<comment type="caution">
    <text evidence="1">The sequence shown here is derived from an EMBL/GenBank/DDBJ whole genome shotgun (WGS) entry which is preliminary data.</text>
</comment>
<evidence type="ECO:0000313" key="1">
    <source>
        <dbReference type="EMBL" id="RNI32791.1"/>
    </source>
</evidence>
<gene>
    <name evidence="1" type="ORF">EFY79_19795</name>
</gene>
<keyword evidence="1" id="KW-0808">Transferase</keyword>
<sequence>MSLYTFSGKTSLPSIASIPGLTIEESNNVDMLSAMAGITPEEVGKRMSDDHLAFIAFMNNIPAAFGWMATGTAFIGELNHEMILPVRNRYLWNFRTLEQFRGRGIYPVLLQYIIRHEEKRADTFWIIHAPENKSSLKGIQKAGFEFAGKLYKRSGTTTIESTAQSISLRQQLAEMNITISAKDPASCWNCSSPYLKKRSNECCCSKEGNDCIDNHLTSFSYFTN</sequence>
<dbReference type="InterPro" id="IPR016181">
    <property type="entry name" value="Acyl_CoA_acyltransferase"/>
</dbReference>
<reference evidence="1 2" key="1">
    <citation type="submission" date="2018-11" db="EMBL/GenBank/DDBJ databases">
        <title>Draft genome sequence of Ferruginibacter sp. BO-59.</title>
        <authorList>
            <person name="Im W.T."/>
        </authorList>
    </citation>
    <scope>NUCLEOTIDE SEQUENCE [LARGE SCALE GENOMIC DNA]</scope>
    <source>
        <strain evidence="1 2">BO-59</strain>
    </source>
</reference>
<keyword evidence="2" id="KW-1185">Reference proteome</keyword>